<dbReference type="Pfam" id="PF00989">
    <property type="entry name" value="PAS"/>
    <property type="match status" value="1"/>
</dbReference>
<feature type="domain" description="PAS" evidence="7">
    <location>
        <begin position="193"/>
        <end position="263"/>
    </location>
</feature>
<feature type="coiled-coil region" evidence="5">
    <location>
        <begin position="309"/>
        <end position="347"/>
    </location>
</feature>
<dbReference type="InterPro" id="IPR036097">
    <property type="entry name" value="HisK_dim/P_sf"/>
</dbReference>
<evidence type="ECO:0000259" key="6">
    <source>
        <dbReference type="PROSITE" id="PS50110"/>
    </source>
</evidence>
<evidence type="ECO:0000313" key="10">
    <source>
        <dbReference type="Proteomes" id="UP001333818"/>
    </source>
</evidence>
<accession>A0AAW9PZ67</accession>
<name>A0AAW9PZ67_9CYAN</name>
<dbReference type="Gene3D" id="1.10.287.130">
    <property type="match status" value="1"/>
</dbReference>
<evidence type="ECO:0000256" key="4">
    <source>
        <dbReference type="PROSITE-ProRule" id="PRU00169"/>
    </source>
</evidence>
<keyword evidence="10" id="KW-1185">Reference proteome</keyword>
<keyword evidence="5" id="KW-0175">Coiled coil</keyword>
<feature type="domain" description="PAC" evidence="8">
    <location>
        <begin position="266"/>
        <end position="318"/>
    </location>
</feature>
<feature type="modified residue" description="4-aspartylphosphate" evidence="4">
    <location>
        <position position="64"/>
    </location>
</feature>
<dbReference type="PROSITE" id="PS50112">
    <property type="entry name" value="PAS"/>
    <property type="match status" value="1"/>
</dbReference>
<dbReference type="InterPro" id="IPR050595">
    <property type="entry name" value="Bact_response_regulator"/>
</dbReference>
<dbReference type="EC" id="2.7.13.3" evidence="2"/>
<dbReference type="PANTHER" id="PTHR44591">
    <property type="entry name" value="STRESS RESPONSE REGULATOR PROTEIN 1"/>
    <property type="match status" value="1"/>
</dbReference>
<evidence type="ECO:0000256" key="3">
    <source>
        <dbReference type="ARBA" id="ARBA00022553"/>
    </source>
</evidence>
<evidence type="ECO:0000256" key="1">
    <source>
        <dbReference type="ARBA" id="ARBA00000085"/>
    </source>
</evidence>
<protein>
    <recommendedName>
        <fullName evidence="2">histidine kinase</fullName>
        <ecNumber evidence="2">2.7.13.3</ecNumber>
    </recommendedName>
</protein>
<dbReference type="NCBIfam" id="TIGR00229">
    <property type="entry name" value="sensory_box"/>
    <property type="match status" value="1"/>
</dbReference>
<evidence type="ECO:0000259" key="7">
    <source>
        <dbReference type="PROSITE" id="PS50112"/>
    </source>
</evidence>
<dbReference type="InterPro" id="IPR013767">
    <property type="entry name" value="PAS_fold"/>
</dbReference>
<evidence type="ECO:0000313" key="9">
    <source>
        <dbReference type="EMBL" id="MEE3716228.1"/>
    </source>
</evidence>
<reference evidence="9" key="1">
    <citation type="submission" date="2024-01" db="EMBL/GenBank/DDBJ databases">
        <title>Bank of Algae and Cyanobacteria of the Azores (BACA) strain genomes.</title>
        <authorList>
            <person name="Luz R."/>
            <person name="Cordeiro R."/>
            <person name="Fonseca A."/>
            <person name="Goncalves V."/>
        </authorList>
    </citation>
    <scope>NUCLEOTIDE SEQUENCE</scope>
    <source>
        <strain evidence="9">BACA0141</strain>
    </source>
</reference>
<organism evidence="9 10">
    <name type="scientific">Tumidithrix elongata BACA0141</name>
    <dbReference type="NCBI Taxonomy" id="2716417"/>
    <lineage>
        <taxon>Bacteria</taxon>
        <taxon>Bacillati</taxon>
        <taxon>Cyanobacteriota</taxon>
        <taxon>Cyanophyceae</taxon>
        <taxon>Pseudanabaenales</taxon>
        <taxon>Pseudanabaenaceae</taxon>
        <taxon>Tumidithrix</taxon>
        <taxon>Tumidithrix elongata</taxon>
    </lineage>
</organism>
<feature type="coiled-coil region" evidence="5">
    <location>
        <begin position="155"/>
        <end position="196"/>
    </location>
</feature>
<dbReference type="GO" id="GO:0000155">
    <property type="term" value="F:phosphorelay sensor kinase activity"/>
    <property type="evidence" value="ECO:0007669"/>
    <property type="project" value="InterPro"/>
</dbReference>
<proteinExistence type="predicted"/>
<dbReference type="PANTHER" id="PTHR44591:SF3">
    <property type="entry name" value="RESPONSE REGULATORY DOMAIN-CONTAINING PROTEIN"/>
    <property type="match status" value="1"/>
</dbReference>
<dbReference type="AlphaFoldDB" id="A0AAW9PZ67"/>
<comment type="caution">
    <text evidence="9">The sequence shown here is derived from an EMBL/GenBank/DDBJ whole genome shotgun (WGS) entry which is preliminary data.</text>
</comment>
<dbReference type="EMBL" id="JAZBJZ010000015">
    <property type="protein sequence ID" value="MEE3716228.1"/>
    <property type="molecule type" value="Genomic_DNA"/>
</dbReference>
<sequence>MIVTNPPKPLMAVLIVDDSESDRAIYSRYLQSDATSNYHIIEAKTLEAGKELWKLQSPDLVFVDLLLPDGNGLELLEAMREDDPDLFLPAIVLTGQGNEHSAVQAMKLGATDYLAKSEVNAAVLCKSARNAINRIVIHRLQQESLKASDSVNMQLDRRNDELEKSNCELQIALEELRATEEELREKNIQLLSEQDRYRLLFNLAPDGYLVTDANGKILEANQAISNQLACRPEYLVDKPLVVFVAQQEMSFFYSQLQELLTEPQVKTWEIALQARQGKTFPVEVTANHSYDTATKETQIRWFMRDISDRKQYEASLQQLNQELEQRVEQRTAELQETNQKLAISNAELAHATRLKDEFLANMSHELRTPLNTRVVGK</sequence>
<dbReference type="CDD" id="cd00130">
    <property type="entry name" value="PAS"/>
    <property type="match status" value="1"/>
</dbReference>
<feature type="domain" description="Response regulatory" evidence="6">
    <location>
        <begin position="12"/>
        <end position="131"/>
    </location>
</feature>
<dbReference type="InterPro" id="IPR000014">
    <property type="entry name" value="PAS"/>
</dbReference>
<dbReference type="CDD" id="cd00082">
    <property type="entry name" value="HisKA"/>
    <property type="match status" value="1"/>
</dbReference>
<dbReference type="SUPFAM" id="SSF47384">
    <property type="entry name" value="Homodimeric domain of signal transducing histidine kinase"/>
    <property type="match status" value="1"/>
</dbReference>
<dbReference type="SMART" id="SM00448">
    <property type="entry name" value="REC"/>
    <property type="match status" value="1"/>
</dbReference>
<dbReference type="InterPro" id="IPR011006">
    <property type="entry name" value="CheY-like_superfamily"/>
</dbReference>
<dbReference type="SUPFAM" id="SSF52172">
    <property type="entry name" value="CheY-like"/>
    <property type="match status" value="1"/>
</dbReference>
<evidence type="ECO:0000256" key="5">
    <source>
        <dbReference type="SAM" id="Coils"/>
    </source>
</evidence>
<gene>
    <name evidence="9" type="ORF">V2H45_05665</name>
</gene>
<dbReference type="Pfam" id="PF00072">
    <property type="entry name" value="Response_reg"/>
    <property type="match status" value="1"/>
</dbReference>
<dbReference type="RefSeq" id="WP_330482655.1">
    <property type="nucleotide sequence ID" value="NZ_JAZBJZ010000015.1"/>
</dbReference>
<dbReference type="SUPFAM" id="SSF55785">
    <property type="entry name" value="PYP-like sensor domain (PAS domain)"/>
    <property type="match status" value="1"/>
</dbReference>
<dbReference type="GO" id="GO:0006355">
    <property type="term" value="P:regulation of DNA-templated transcription"/>
    <property type="evidence" value="ECO:0007669"/>
    <property type="project" value="InterPro"/>
</dbReference>
<dbReference type="CDD" id="cd00156">
    <property type="entry name" value="REC"/>
    <property type="match status" value="1"/>
</dbReference>
<keyword evidence="3 4" id="KW-0597">Phosphoprotein</keyword>
<evidence type="ECO:0000259" key="8">
    <source>
        <dbReference type="PROSITE" id="PS50113"/>
    </source>
</evidence>
<dbReference type="InterPro" id="IPR003661">
    <property type="entry name" value="HisK_dim/P_dom"/>
</dbReference>
<dbReference type="Gene3D" id="3.30.450.20">
    <property type="entry name" value="PAS domain"/>
    <property type="match status" value="1"/>
</dbReference>
<dbReference type="Proteomes" id="UP001333818">
    <property type="component" value="Unassembled WGS sequence"/>
</dbReference>
<evidence type="ECO:0000256" key="2">
    <source>
        <dbReference type="ARBA" id="ARBA00012438"/>
    </source>
</evidence>
<dbReference type="PROSITE" id="PS50110">
    <property type="entry name" value="RESPONSE_REGULATORY"/>
    <property type="match status" value="1"/>
</dbReference>
<dbReference type="InterPro" id="IPR001789">
    <property type="entry name" value="Sig_transdc_resp-reg_receiver"/>
</dbReference>
<comment type="catalytic activity">
    <reaction evidence="1">
        <text>ATP + protein L-histidine = ADP + protein N-phospho-L-histidine.</text>
        <dbReference type="EC" id="2.7.13.3"/>
    </reaction>
</comment>
<dbReference type="Gene3D" id="3.40.50.2300">
    <property type="match status" value="1"/>
</dbReference>
<dbReference type="InterPro" id="IPR000700">
    <property type="entry name" value="PAS-assoc_C"/>
</dbReference>
<dbReference type="InterPro" id="IPR035965">
    <property type="entry name" value="PAS-like_dom_sf"/>
</dbReference>
<dbReference type="PROSITE" id="PS50113">
    <property type="entry name" value="PAC"/>
    <property type="match status" value="1"/>
</dbReference>
<dbReference type="SMART" id="SM00091">
    <property type="entry name" value="PAS"/>
    <property type="match status" value="1"/>
</dbReference>